<organism evidence="2 3">
    <name type="scientific">Puccinia graminis f. sp. tritici</name>
    <dbReference type="NCBI Taxonomy" id="56615"/>
    <lineage>
        <taxon>Eukaryota</taxon>
        <taxon>Fungi</taxon>
        <taxon>Dikarya</taxon>
        <taxon>Basidiomycota</taxon>
        <taxon>Pucciniomycotina</taxon>
        <taxon>Pucciniomycetes</taxon>
        <taxon>Pucciniales</taxon>
        <taxon>Pucciniaceae</taxon>
        <taxon>Puccinia</taxon>
    </lineage>
</organism>
<gene>
    <name evidence="2" type="ORF">PGTUg99_007199</name>
</gene>
<accession>A0A5B0QG00</accession>
<feature type="compositionally biased region" description="Low complexity" evidence="1">
    <location>
        <begin position="43"/>
        <end position="52"/>
    </location>
</feature>
<evidence type="ECO:0000313" key="2">
    <source>
        <dbReference type="EMBL" id="KAA1112136.1"/>
    </source>
</evidence>
<dbReference type="AlphaFoldDB" id="A0A5B0QG00"/>
<dbReference type="EMBL" id="VDEP01000282">
    <property type="protein sequence ID" value="KAA1112136.1"/>
    <property type="molecule type" value="Genomic_DNA"/>
</dbReference>
<protein>
    <submittedName>
        <fullName evidence="2">Uncharacterized protein</fullName>
    </submittedName>
</protein>
<proteinExistence type="predicted"/>
<evidence type="ECO:0000313" key="3">
    <source>
        <dbReference type="Proteomes" id="UP000325313"/>
    </source>
</evidence>
<reference evidence="2 3" key="1">
    <citation type="submission" date="2019-05" db="EMBL/GenBank/DDBJ databases">
        <title>Emergence of the Ug99 lineage of the wheat stem rust pathogen through somatic hybridization.</title>
        <authorList>
            <person name="Li F."/>
            <person name="Upadhyaya N.M."/>
            <person name="Sperschneider J."/>
            <person name="Matny O."/>
            <person name="Nguyen-Phuc H."/>
            <person name="Mago R."/>
            <person name="Raley C."/>
            <person name="Miller M.E."/>
            <person name="Silverstein K.A.T."/>
            <person name="Henningsen E."/>
            <person name="Hirsch C.D."/>
            <person name="Visser B."/>
            <person name="Pretorius Z.A."/>
            <person name="Steffenson B.J."/>
            <person name="Schwessinger B."/>
            <person name="Dodds P.N."/>
            <person name="Figueroa M."/>
        </authorList>
    </citation>
    <scope>NUCLEOTIDE SEQUENCE [LARGE SCALE GENOMIC DNA]</scope>
    <source>
        <strain evidence="2 3">Ug99</strain>
    </source>
</reference>
<name>A0A5B0QG00_PUCGR</name>
<dbReference type="Proteomes" id="UP000325313">
    <property type="component" value="Unassembled WGS sequence"/>
</dbReference>
<comment type="caution">
    <text evidence="2">The sequence shown here is derived from an EMBL/GenBank/DDBJ whole genome shotgun (WGS) entry which is preliminary data.</text>
</comment>
<feature type="compositionally biased region" description="Polar residues" evidence="1">
    <location>
        <begin position="98"/>
        <end position="110"/>
    </location>
</feature>
<feature type="region of interest" description="Disordered" evidence="1">
    <location>
        <begin position="30"/>
        <end position="112"/>
    </location>
</feature>
<evidence type="ECO:0000256" key="1">
    <source>
        <dbReference type="SAM" id="MobiDB-lite"/>
    </source>
</evidence>
<sequence length="396" mass="45081">MNAKMVSELRAGLAERDQIITQLLARVEAMEVQSKKSTQQSDSAPTSTAPKKSASKKKASKAPAQAPQVTVTPPARKQAINPPSSQKTPVKQRAKSATPVSSKKSPLQMTKQDHPEGFEYTKAAFYVHIKVLWGLIAKGSIPSPPSDNEVRAFYQRFRSTKEIDSAIKSGLTLLAFDAIDTLKKARENHMKVGKHMIHMSDFNIRYIHSSLSRLGLSAWKPNLDEQADSLYNVAHRIAAVKTFRECVAGGAYTYMNVNEGFIDNLDLLGKAYEHYVHFNWQGISSKERKEEGKHDRDEKRKLLQTARERLRDRRYKFAVNNNFPKGYIEVIKPVQAHSDDKYFPDKEVYIVKKLPFRSNAANIFFRQLDEVIKQSEMEDGKRRITPRRRVRVKNPP</sequence>